<dbReference type="GO" id="GO:0005524">
    <property type="term" value="F:ATP binding"/>
    <property type="evidence" value="ECO:0007669"/>
    <property type="project" value="UniProtKB-KW"/>
</dbReference>
<comment type="caution">
    <text evidence="1">The sequence shown here is derived from an EMBL/GenBank/DDBJ whole genome shotgun (WGS) entry which is preliminary data.</text>
</comment>
<gene>
    <name evidence="1" type="ORF">FE633_17370</name>
</gene>
<dbReference type="EMBL" id="VBZC01000017">
    <property type="protein sequence ID" value="TLS44916.1"/>
    <property type="molecule type" value="Genomic_DNA"/>
</dbReference>
<protein>
    <submittedName>
        <fullName evidence="1">ATP-binding protein</fullName>
    </submittedName>
</protein>
<keyword evidence="2" id="KW-1185">Reference proteome</keyword>
<organism evidence="1 2">
    <name type="scientific">Streptomyces montanus</name>
    <dbReference type="NCBI Taxonomy" id="2580423"/>
    <lineage>
        <taxon>Bacteria</taxon>
        <taxon>Bacillati</taxon>
        <taxon>Actinomycetota</taxon>
        <taxon>Actinomycetes</taxon>
        <taxon>Kitasatosporales</taxon>
        <taxon>Streptomycetaceae</taxon>
        <taxon>Streptomyces</taxon>
    </lineage>
</organism>
<keyword evidence="1" id="KW-0547">Nucleotide-binding</keyword>
<keyword evidence="1" id="KW-0067">ATP-binding</keyword>
<proteinExistence type="predicted"/>
<evidence type="ECO:0000313" key="2">
    <source>
        <dbReference type="Proteomes" id="UP000305906"/>
    </source>
</evidence>
<accession>A0A5R9FS50</accession>
<dbReference type="InterPro" id="IPR027417">
    <property type="entry name" value="P-loop_NTPase"/>
</dbReference>
<name>A0A5R9FS50_9ACTN</name>
<dbReference type="Pfam" id="PF13671">
    <property type="entry name" value="AAA_33"/>
    <property type="match status" value="1"/>
</dbReference>
<sequence>MVTVHVMTGLPASGKSTLARKLAADAGGRIRRVDLDDLRTNAPPSPSRTPYGVRCELDKLAFFEPMPTFRTKTLTQER</sequence>
<dbReference type="Gene3D" id="3.40.50.300">
    <property type="entry name" value="P-loop containing nucleotide triphosphate hydrolases"/>
    <property type="match status" value="1"/>
</dbReference>
<reference evidence="1 2" key="1">
    <citation type="submission" date="2019-05" db="EMBL/GenBank/DDBJ databases">
        <title>Streptomyces sp. NEAU-C151, a novel actinomycete isolated from soil.</title>
        <authorList>
            <person name="Han L."/>
            <person name="Jiang H."/>
        </authorList>
    </citation>
    <scope>NUCLEOTIDE SEQUENCE [LARGE SCALE GENOMIC DNA]</scope>
    <source>
        <strain evidence="1 2">NEAU-C151</strain>
    </source>
</reference>
<dbReference type="AlphaFoldDB" id="A0A5R9FS50"/>
<evidence type="ECO:0000313" key="1">
    <source>
        <dbReference type="EMBL" id="TLS44916.1"/>
    </source>
</evidence>
<dbReference type="Proteomes" id="UP000305906">
    <property type="component" value="Unassembled WGS sequence"/>
</dbReference>
<dbReference type="SUPFAM" id="SSF52540">
    <property type="entry name" value="P-loop containing nucleoside triphosphate hydrolases"/>
    <property type="match status" value="1"/>
</dbReference>